<proteinExistence type="predicted"/>
<name>A0A426YB80_ENSVE</name>
<accession>A0A426YB80</accession>
<comment type="caution">
    <text evidence="1">The sequence shown here is derived from an EMBL/GenBank/DDBJ whole genome shotgun (WGS) entry which is preliminary data.</text>
</comment>
<protein>
    <submittedName>
        <fullName evidence="1">Uncharacterized protein</fullName>
    </submittedName>
</protein>
<evidence type="ECO:0000313" key="2">
    <source>
        <dbReference type="Proteomes" id="UP000287651"/>
    </source>
</evidence>
<reference evidence="1 2" key="1">
    <citation type="journal article" date="2014" name="Agronomy (Basel)">
        <title>A Draft Genome Sequence for Ensete ventricosum, the Drought-Tolerant Tree Against Hunger.</title>
        <authorList>
            <person name="Harrison J."/>
            <person name="Moore K.A."/>
            <person name="Paszkiewicz K."/>
            <person name="Jones T."/>
            <person name="Grant M."/>
            <person name="Ambacheew D."/>
            <person name="Muzemil S."/>
            <person name="Studholme D.J."/>
        </authorList>
    </citation>
    <scope>NUCLEOTIDE SEQUENCE [LARGE SCALE GENOMIC DNA]</scope>
</reference>
<dbReference type="EMBL" id="AMZH03013626">
    <property type="protein sequence ID" value="RRT48940.1"/>
    <property type="molecule type" value="Genomic_DNA"/>
</dbReference>
<evidence type="ECO:0000313" key="1">
    <source>
        <dbReference type="EMBL" id="RRT48940.1"/>
    </source>
</evidence>
<gene>
    <name evidence="1" type="ORF">B296_00030105</name>
</gene>
<dbReference type="Proteomes" id="UP000287651">
    <property type="component" value="Unassembled WGS sequence"/>
</dbReference>
<sequence length="65" mass="6479">MAGGCIVVEVTTSSSIELLLHSRASYAIASPAPAISLGAFNPASSGWVSTSPMLGTQWSPGPSSS</sequence>
<organism evidence="1 2">
    <name type="scientific">Ensete ventricosum</name>
    <name type="common">Abyssinian banana</name>
    <name type="synonym">Musa ensete</name>
    <dbReference type="NCBI Taxonomy" id="4639"/>
    <lineage>
        <taxon>Eukaryota</taxon>
        <taxon>Viridiplantae</taxon>
        <taxon>Streptophyta</taxon>
        <taxon>Embryophyta</taxon>
        <taxon>Tracheophyta</taxon>
        <taxon>Spermatophyta</taxon>
        <taxon>Magnoliopsida</taxon>
        <taxon>Liliopsida</taxon>
        <taxon>Zingiberales</taxon>
        <taxon>Musaceae</taxon>
        <taxon>Ensete</taxon>
    </lineage>
</organism>
<dbReference type="AlphaFoldDB" id="A0A426YB80"/>